<dbReference type="PANTHER" id="PTHR33048">
    <property type="entry name" value="PTH11-LIKE INTEGRAL MEMBRANE PROTEIN (AFU_ORTHOLOGUE AFUA_5G11245)"/>
    <property type="match status" value="1"/>
</dbReference>
<evidence type="ECO:0000256" key="5">
    <source>
        <dbReference type="ARBA" id="ARBA00038359"/>
    </source>
</evidence>
<dbReference type="InterPro" id="IPR049326">
    <property type="entry name" value="Rhodopsin_dom_fungi"/>
</dbReference>
<dbReference type="RefSeq" id="XP_682305.1">
    <property type="nucleotide sequence ID" value="XM_677213.1"/>
</dbReference>
<reference evidence="9" key="2">
    <citation type="journal article" date="2009" name="Fungal Genet. Biol.">
        <title>The 2008 update of the Aspergillus nidulans genome annotation: a community effort.</title>
        <authorList>
            <person name="Wortman J.R."/>
            <person name="Gilsenan J.M."/>
            <person name="Joardar V."/>
            <person name="Deegan J."/>
            <person name="Clutterbuck J."/>
            <person name="Andersen M.R."/>
            <person name="Archer D."/>
            <person name="Bencina M."/>
            <person name="Braus G."/>
            <person name="Coutinho P."/>
            <person name="von Dohren H."/>
            <person name="Doonan J."/>
            <person name="Driessen A.J."/>
            <person name="Durek P."/>
            <person name="Espeso E."/>
            <person name="Fekete E."/>
            <person name="Flipphi M."/>
            <person name="Estrada C.G."/>
            <person name="Geysens S."/>
            <person name="Goldman G."/>
            <person name="de Groot P.W."/>
            <person name="Hansen K."/>
            <person name="Harris S.D."/>
            <person name="Heinekamp T."/>
            <person name="Helmstaedt K."/>
            <person name="Henrissat B."/>
            <person name="Hofmann G."/>
            <person name="Homan T."/>
            <person name="Horio T."/>
            <person name="Horiuchi H."/>
            <person name="James S."/>
            <person name="Jones M."/>
            <person name="Karaffa L."/>
            <person name="Karanyi Z."/>
            <person name="Kato M."/>
            <person name="Keller N."/>
            <person name="Kelly D.E."/>
            <person name="Kiel J.A."/>
            <person name="Kim J.M."/>
            <person name="van der Klei I.J."/>
            <person name="Klis F.M."/>
            <person name="Kovalchuk A."/>
            <person name="Krasevec N."/>
            <person name="Kubicek C.P."/>
            <person name="Liu B."/>
            <person name="Maccabe A."/>
            <person name="Meyer V."/>
            <person name="Mirabito P."/>
            <person name="Miskei M."/>
            <person name="Mos M."/>
            <person name="Mullins J."/>
            <person name="Nelson D.R."/>
            <person name="Nielsen J."/>
            <person name="Oakley B.R."/>
            <person name="Osmani S.A."/>
            <person name="Pakula T."/>
            <person name="Paszewski A."/>
            <person name="Paulsen I."/>
            <person name="Pilsyk S."/>
            <person name="Pocsi I."/>
            <person name="Punt P.J."/>
            <person name="Ram A.F."/>
            <person name="Ren Q."/>
            <person name="Robellet X."/>
            <person name="Robson G."/>
            <person name="Seiboth B."/>
            <person name="van Solingen P."/>
            <person name="Specht T."/>
            <person name="Sun J."/>
            <person name="Taheri-Talesh N."/>
            <person name="Takeshita N."/>
            <person name="Ussery D."/>
            <person name="vanKuyk P.A."/>
            <person name="Visser H."/>
            <person name="van de Vondervoort P.J."/>
            <person name="de Vries R.P."/>
            <person name="Walton J."/>
            <person name="Xiang X."/>
            <person name="Xiong Y."/>
            <person name="Zeng A.P."/>
            <person name="Brandt B.W."/>
            <person name="Cornell M.J."/>
            <person name="van den Hondel C.A."/>
            <person name="Visser J."/>
            <person name="Oliver S.G."/>
            <person name="Turner G."/>
        </authorList>
    </citation>
    <scope>GENOME REANNOTATION</scope>
    <source>
        <strain evidence="9">FGSC A4 / ATCC 38163 / CBS 112.46 / NRRL 194 / M139</strain>
    </source>
</reference>
<feature type="domain" description="Rhodopsin" evidence="7">
    <location>
        <begin position="36"/>
        <end position="300"/>
    </location>
</feature>
<evidence type="ECO:0000256" key="1">
    <source>
        <dbReference type="ARBA" id="ARBA00004141"/>
    </source>
</evidence>
<evidence type="ECO:0000256" key="6">
    <source>
        <dbReference type="SAM" id="Phobius"/>
    </source>
</evidence>
<keyword evidence="3 6" id="KW-1133">Transmembrane helix</keyword>
<reference evidence="9" key="1">
    <citation type="journal article" date="2005" name="Nature">
        <title>Sequencing of Aspergillus nidulans and comparative analysis with A. fumigatus and A. oryzae.</title>
        <authorList>
            <person name="Galagan J.E."/>
            <person name="Calvo S.E."/>
            <person name="Cuomo C."/>
            <person name="Ma L.J."/>
            <person name="Wortman J.R."/>
            <person name="Batzoglou S."/>
            <person name="Lee S.I."/>
            <person name="Basturkmen M."/>
            <person name="Spevak C.C."/>
            <person name="Clutterbuck J."/>
            <person name="Kapitonov V."/>
            <person name="Jurka J."/>
            <person name="Scazzocchio C."/>
            <person name="Farman M."/>
            <person name="Butler J."/>
            <person name="Purcell S."/>
            <person name="Harris S."/>
            <person name="Braus G.H."/>
            <person name="Draht O."/>
            <person name="Busch S."/>
            <person name="D'Enfert C."/>
            <person name="Bouchier C."/>
            <person name="Goldman G.H."/>
            <person name="Bell-Pedersen D."/>
            <person name="Griffiths-Jones S."/>
            <person name="Doonan J.H."/>
            <person name="Yu J."/>
            <person name="Vienken K."/>
            <person name="Pain A."/>
            <person name="Freitag M."/>
            <person name="Selker E.U."/>
            <person name="Archer D.B."/>
            <person name="Penalva M.A."/>
            <person name="Oakley B.R."/>
            <person name="Momany M."/>
            <person name="Tanaka T."/>
            <person name="Kumagai T."/>
            <person name="Asai K."/>
            <person name="Machida M."/>
            <person name="Nierman W.C."/>
            <person name="Denning D.W."/>
            <person name="Caddick M."/>
            <person name="Hynes M."/>
            <person name="Paoletti M."/>
            <person name="Fischer R."/>
            <person name="Miller B."/>
            <person name="Dyer P."/>
            <person name="Sachs M.S."/>
            <person name="Osmani S.A."/>
            <person name="Birren B.W."/>
        </authorList>
    </citation>
    <scope>NUCLEOTIDE SEQUENCE [LARGE SCALE GENOMIC DNA]</scope>
    <source>
        <strain evidence="9">FGSC A4 / ATCC 38163 / CBS 112.46 / NRRL 194 / M139</strain>
    </source>
</reference>
<feature type="transmembrane region" description="Helical" evidence="6">
    <location>
        <begin position="20"/>
        <end position="39"/>
    </location>
</feature>
<dbReference type="Pfam" id="PF20684">
    <property type="entry name" value="Fung_rhodopsin"/>
    <property type="match status" value="1"/>
</dbReference>
<keyword evidence="2 6" id="KW-0812">Transmembrane</keyword>
<feature type="transmembrane region" description="Helical" evidence="6">
    <location>
        <begin position="204"/>
        <end position="225"/>
    </location>
</feature>
<dbReference type="GeneID" id="2868205"/>
<feature type="transmembrane region" description="Helical" evidence="6">
    <location>
        <begin position="237"/>
        <end position="256"/>
    </location>
</feature>
<dbReference type="STRING" id="227321.Q5ARP4"/>
<feature type="transmembrane region" description="Helical" evidence="6">
    <location>
        <begin position="120"/>
        <end position="143"/>
    </location>
</feature>
<dbReference type="Proteomes" id="UP000000560">
    <property type="component" value="Chromosome VII"/>
</dbReference>
<dbReference type="VEuPathDB" id="FungiDB:AN9036"/>
<feature type="transmembrane region" description="Helical" evidence="6">
    <location>
        <begin position="155"/>
        <end position="176"/>
    </location>
</feature>
<proteinExistence type="inferred from homology"/>
<protein>
    <recommendedName>
        <fullName evidence="7">Rhodopsin domain-containing protein</fullName>
    </recommendedName>
</protein>
<dbReference type="InterPro" id="IPR052337">
    <property type="entry name" value="SAT4-like"/>
</dbReference>
<gene>
    <name evidence="8" type="ORF">ANIA_09036</name>
</gene>
<name>Q5ARP4_EMENI</name>
<evidence type="ECO:0000313" key="9">
    <source>
        <dbReference type="Proteomes" id="UP000000560"/>
    </source>
</evidence>
<accession>C8VKR3</accession>
<dbReference type="PANTHER" id="PTHR33048:SF141">
    <property type="entry name" value="INTEGRAL MEMBRANE PROTEIN-RELATED"/>
    <property type="match status" value="1"/>
</dbReference>
<organism evidence="8 9">
    <name type="scientific">Emericella nidulans (strain FGSC A4 / ATCC 38163 / CBS 112.46 / NRRL 194 / M139)</name>
    <name type="common">Aspergillus nidulans</name>
    <dbReference type="NCBI Taxonomy" id="227321"/>
    <lineage>
        <taxon>Eukaryota</taxon>
        <taxon>Fungi</taxon>
        <taxon>Dikarya</taxon>
        <taxon>Ascomycota</taxon>
        <taxon>Pezizomycotina</taxon>
        <taxon>Eurotiomycetes</taxon>
        <taxon>Eurotiomycetidae</taxon>
        <taxon>Eurotiales</taxon>
        <taxon>Aspergillaceae</taxon>
        <taxon>Aspergillus</taxon>
        <taxon>Aspergillus subgen. Nidulantes</taxon>
    </lineage>
</organism>
<dbReference type="GO" id="GO:0016020">
    <property type="term" value="C:membrane"/>
    <property type="evidence" value="ECO:0007669"/>
    <property type="project" value="UniProtKB-SubCell"/>
</dbReference>
<comment type="subcellular location">
    <subcellularLocation>
        <location evidence="1">Membrane</location>
        <topology evidence="1">Multi-pass membrane protein</topology>
    </subcellularLocation>
</comment>
<dbReference type="HOGENOM" id="CLU_028200_6_2_1"/>
<dbReference type="InParanoid" id="Q5ARP4"/>
<dbReference type="KEGG" id="ani:ANIA_09036"/>
<dbReference type="AlphaFoldDB" id="Q5ARP4"/>
<dbReference type="eggNOG" id="ENOG502SM6F">
    <property type="taxonomic scope" value="Eukaryota"/>
</dbReference>
<keyword evidence="4 6" id="KW-0472">Membrane</keyword>
<evidence type="ECO:0000259" key="7">
    <source>
        <dbReference type="Pfam" id="PF20684"/>
    </source>
</evidence>
<evidence type="ECO:0000313" key="8">
    <source>
        <dbReference type="EMBL" id="CBF84417.1"/>
    </source>
</evidence>
<feature type="transmembrane region" description="Helical" evidence="6">
    <location>
        <begin position="276"/>
        <end position="298"/>
    </location>
</feature>
<evidence type="ECO:0000256" key="4">
    <source>
        <dbReference type="ARBA" id="ARBA00023136"/>
    </source>
</evidence>
<dbReference type="OMA" id="DWTILAC"/>
<evidence type="ECO:0000256" key="3">
    <source>
        <dbReference type="ARBA" id="ARBA00022989"/>
    </source>
</evidence>
<evidence type="ECO:0000256" key="2">
    <source>
        <dbReference type="ARBA" id="ARBA00022692"/>
    </source>
</evidence>
<accession>Q5ARP4</accession>
<keyword evidence="9" id="KW-1185">Reference proteome</keyword>
<comment type="similarity">
    <text evidence="5">Belongs to the SAT4 family.</text>
</comment>
<dbReference type="OrthoDB" id="2496787at2759"/>
<dbReference type="EMBL" id="BN001307">
    <property type="protein sequence ID" value="CBF84417.1"/>
    <property type="molecule type" value="Genomic_DNA"/>
</dbReference>
<sequence length="401" mass="44082">MGVTSTVCEIPPRNRKSTQLAVGWIFIVLTTLALGLRLMARPPLSASFGIDDGIGIGTYVQLLSCTALVDMILMIQGANLGWGTDMWALQAEQIILQMKVDANLQPIFILFTNNSTLCQLFYAGIIAFYLSVSLAKLSILFFYLRIFTTDTFKRIAYTMIFLCSAYGVGSVVTSILDCMPPSYFWTRFDGVSTGYCVSKAAFKVIPPVNIALDVVVMVLPLPLLARLNLPLQKKIRVLSMFSMGVLIIVADILRITHLFHSITAYNITYNGGELSYFGVIESGVGVICICMPAIAALLKRVLPQCFGSLAKRSYLYRTINSRSNTEFGASRSRSQRGAIQPSAYAHTNPNNPVSFSAIAWGAREDERDGDGNTSDIHLTLLPATEIADERIQRPQKALTSR</sequence>